<feature type="compositionally biased region" description="Polar residues" evidence="5">
    <location>
        <begin position="133"/>
        <end position="142"/>
    </location>
</feature>
<organism evidence="6 7">
    <name type="scientific">Klebsiella pneumoniae</name>
    <dbReference type="NCBI Taxonomy" id="573"/>
    <lineage>
        <taxon>Bacteria</taxon>
        <taxon>Pseudomonadati</taxon>
        <taxon>Pseudomonadota</taxon>
        <taxon>Gammaproteobacteria</taxon>
        <taxon>Enterobacterales</taxon>
        <taxon>Enterobacteriaceae</taxon>
        <taxon>Klebsiella/Raoultella group</taxon>
        <taxon>Klebsiella</taxon>
        <taxon>Klebsiella pneumoniae complex</taxon>
    </lineage>
</organism>
<evidence type="ECO:0000256" key="4">
    <source>
        <dbReference type="ARBA" id="ARBA00023136"/>
    </source>
</evidence>
<dbReference type="PANTHER" id="PTHR36985">
    <property type="entry name" value="TRANSLOCATION AND ASSEMBLY MODULE SUBUNIT TAMB"/>
    <property type="match status" value="1"/>
</dbReference>
<evidence type="ECO:0000256" key="2">
    <source>
        <dbReference type="ARBA" id="ARBA00022692"/>
    </source>
</evidence>
<keyword evidence="4" id="KW-0472">Membrane</keyword>
<protein>
    <submittedName>
        <fullName evidence="6">Uncharacterized protein</fullName>
    </submittedName>
</protein>
<dbReference type="GO" id="GO:0009306">
    <property type="term" value="P:protein secretion"/>
    <property type="evidence" value="ECO:0007669"/>
    <property type="project" value="TreeGrafter"/>
</dbReference>
<evidence type="ECO:0000256" key="1">
    <source>
        <dbReference type="ARBA" id="ARBA00004167"/>
    </source>
</evidence>
<evidence type="ECO:0000256" key="5">
    <source>
        <dbReference type="SAM" id="MobiDB-lite"/>
    </source>
</evidence>
<keyword evidence="2" id="KW-0812">Transmembrane</keyword>
<accession>A0A377TJ64</accession>
<feature type="region of interest" description="Disordered" evidence="5">
    <location>
        <begin position="128"/>
        <end position="166"/>
    </location>
</feature>
<gene>
    <name evidence="6" type="ORF">NCTC9140_01370</name>
</gene>
<dbReference type="Proteomes" id="UP000254938">
    <property type="component" value="Unassembled WGS sequence"/>
</dbReference>
<name>A0A377TJ64_KLEPN</name>
<sequence>MSCGYACRAIPVSGQLTLAGSFDRQAERWKGSLSDTRFQTPVGPVALTRSIALDYRNLEQKISIGPHCWTNPNAELCVPETIDAGASGRARVNLNRFDLAMLKPFMPEATQASGVFTGNADVSWDHHQRGTAAGQSVPQRAQRQGDPGRQRRAVAGGVRYAEPQRRPCTTIAPSWAGLSA</sequence>
<proteinExistence type="predicted"/>
<dbReference type="AlphaFoldDB" id="A0A377TJ64"/>
<dbReference type="PANTHER" id="PTHR36985:SF1">
    <property type="entry name" value="TRANSLOCATION AND ASSEMBLY MODULE SUBUNIT TAMB"/>
    <property type="match status" value="1"/>
</dbReference>
<evidence type="ECO:0000313" key="6">
    <source>
        <dbReference type="EMBL" id="STS79685.1"/>
    </source>
</evidence>
<evidence type="ECO:0000256" key="3">
    <source>
        <dbReference type="ARBA" id="ARBA00022989"/>
    </source>
</evidence>
<evidence type="ECO:0000313" key="7">
    <source>
        <dbReference type="Proteomes" id="UP000254938"/>
    </source>
</evidence>
<comment type="subcellular location">
    <subcellularLocation>
        <location evidence="1">Membrane</location>
        <topology evidence="1">Single-pass membrane protein</topology>
    </subcellularLocation>
</comment>
<dbReference type="GO" id="GO:0097347">
    <property type="term" value="C:TAM protein secretion complex"/>
    <property type="evidence" value="ECO:0007669"/>
    <property type="project" value="TreeGrafter"/>
</dbReference>
<keyword evidence="3" id="KW-1133">Transmembrane helix</keyword>
<dbReference type="GO" id="GO:0005886">
    <property type="term" value="C:plasma membrane"/>
    <property type="evidence" value="ECO:0007669"/>
    <property type="project" value="TreeGrafter"/>
</dbReference>
<dbReference type="EMBL" id="UGKQ01000007">
    <property type="protein sequence ID" value="STS79685.1"/>
    <property type="molecule type" value="Genomic_DNA"/>
</dbReference>
<reference evidence="6 7" key="1">
    <citation type="submission" date="2018-06" db="EMBL/GenBank/DDBJ databases">
        <authorList>
            <consortium name="Pathogen Informatics"/>
            <person name="Doyle S."/>
        </authorList>
    </citation>
    <scope>NUCLEOTIDE SEQUENCE [LARGE SCALE GENOMIC DNA]</scope>
    <source>
        <strain evidence="6 7">NCTC9140</strain>
    </source>
</reference>